<keyword evidence="2" id="KW-1185">Reference proteome</keyword>
<evidence type="ECO:0000313" key="1">
    <source>
        <dbReference type="EMBL" id="KAG8637694.1"/>
    </source>
</evidence>
<sequence length="642" mass="73369">MPRGGSDKPSQDIGWNFATPTGKKGEMTCNFCGKKITGGITRLKQHLANIPGQVAGCQKVSAQVKKDMGNMLRGFEAAKRDKAKRARELEDEIMKMTEVEGSDSDEEDIELEIARRESMRQFDEDTYRRRASHYESGGSSHQAPPRSGISRSATVRERGREASRYIEQTSTPASRLAAAEIEIEKNRSLKQPKIKTKWLKSQKEKLLKAFGNFVIHNRLPFSVVESPWTKPLLRTAAEVGPNVSPPSAYEISEVYLKNEYKEMKKYIASFEGMWNERGVTIMCDGWSGPTRMSIINFLVYSPRGTVFHKSIDASNVERKDGEYYFKIMKEVVEEIGPSKIVQVVTDNEAAIKSGGKKLMEKFSNLYWTACSAHCIDLILEDFGKRKNIKTVIEQGKVITQFIYNHNWVVNYMKKFTDGRDIIRPGITRFATNFIALESLLRCRTGLRNMFESEQWIGSKYGQATNGPAYEAKKIVLSLDREGRNFWEKAEQIMKIQEPLLKVLRLVDGDEKPTMGFIYEAMERAKLAIKQNSRSYIDYWKIIDARWNFQLHHDLHAAGYFLNPQYQYGPHDIGNDSEIMAGLKNVIQRLESDLVNQANALNQTQLYKHKMESFGSALAQKAIKFTDPGKNIRFTHYVIFLVF</sequence>
<comment type="caution">
    <text evidence="1">The sequence shown here is derived from an EMBL/GenBank/DDBJ whole genome shotgun (WGS) entry which is preliminary data.</text>
</comment>
<gene>
    <name evidence="1" type="ORF">MANES_15G153233v8</name>
</gene>
<protein>
    <submittedName>
        <fullName evidence="1">Uncharacterized protein</fullName>
    </submittedName>
</protein>
<evidence type="ECO:0000313" key="2">
    <source>
        <dbReference type="Proteomes" id="UP000091857"/>
    </source>
</evidence>
<dbReference type="EMBL" id="CM004401">
    <property type="protein sequence ID" value="KAG8637694.1"/>
    <property type="molecule type" value="Genomic_DNA"/>
</dbReference>
<proteinExistence type="predicted"/>
<reference evidence="2" key="1">
    <citation type="journal article" date="2016" name="Nat. Biotechnol.">
        <title>Sequencing wild and cultivated cassava and related species reveals extensive interspecific hybridization and genetic diversity.</title>
        <authorList>
            <person name="Bredeson J.V."/>
            <person name="Lyons J.B."/>
            <person name="Prochnik S.E."/>
            <person name="Wu G.A."/>
            <person name="Ha C.M."/>
            <person name="Edsinger-Gonzales E."/>
            <person name="Grimwood J."/>
            <person name="Schmutz J."/>
            <person name="Rabbi I.Y."/>
            <person name="Egesi C."/>
            <person name="Nauluvula P."/>
            <person name="Lebot V."/>
            <person name="Ndunguru J."/>
            <person name="Mkamilo G."/>
            <person name="Bart R.S."/>
            <person name="Setter T.L."/>
            <person name="Gleadow R.M."/>
            <person name="Kulakow P."/>
            <person name="Ferguson M.E."/>
            <person name="Rounsley S."/>
            <person name="Rokhsar D.S."/>
        </authorList>
    </citation>
    <scope>NUCLEOTIDE SEQUENCE [LARGE SCALE GENOMIC DNA]</scope>
    <source>
        <strain evidence="2">cv. AM560-2</strain>
    </source>
</reference>
<accession>A0ACB7GD24</accession>
<organism evidence="1 2">
    <name type="scientific">Manihot esculenta</name>
    <name type="common">Cassava</name>
    <name type="synonym">Jatropha manihot</name>
    <dbReference type="NCBI Taxonomy" id="3983"/>
    <lineage>
        <taxon>Eukaryota</taxon>
        <taxon>Viridiplantae</taxon>
        <taxon>Streptophyta</taxon>
        <taxon>Embryophyta</taxon>
        <taxon>Tracheophyta</taxon>
        <taxon>Spermatophyta</taxon>
        <taxon>Magnoliopsida</taxon>
        <taxon>eudicotyledons</taxon>
        <taxon>Gunneridae</taxon>
        <taxon>Pentapetalae</taxon>
        <taxon>rosids</taxon>
        <taxon>fabids</taxon>
        <taxon>Malpighiales</taxon>
        <taxon>Euphorbiaceae</taxon>
        <taxon>Crotonoideae</taxon>
        <taxon>Manihoteae</taxon>
        <taxon>Manihot</taxon>
    </lineage>
</organism>
<name>A0ACB7GD24_MANES</name>
<dbReference type="Proteomes" id="UP000091857">
    <property type="component" value="Chromosome 15"/>
</dbReference>